<evidence type="ECO:0000256" key="3">
    <source>
        <dbReference type="SAM" id="MobiDB-lite"/>
    </source>
</evidence>
<feature type="domain" description="Zn(2)-C6 fungal-type" evidence="4">
    <location>
        <begin position="123"/>
        <end position="153"/>
    </location>
</feature>
<dbReference type="Proteomes" id="UP001378960">
    <property type="component" value="Unassembled WGS sequence"/>
</dbReference>
<keyword evidence="2" id="KW-0539">Nucleus</keyword>
<dbReference type="PANTHER" id="PTHR37534">
    <property type="entry name" value="TRANSCRIPTIONAL ACTIVATOR PROTEIN UGA3"/>
    <property type="match status" value="1"/>
</dbReference>
<comment type="caution">
    <text evidence="5">The sequence shown here is derived from an EMBL/GenBank/DDBJ whole genome shotgun (WGS) entry which is preliminary data.</text>
</comment>
<dbReference type="EMBL" id="BTGB01000001">
    <property type="protein sequence ID" value="GMM43792.1"/>
    <property type="molecule type" value="Genomic_DNA"/>
</dbReference>
<dbReference type="PANTHER" id="PTHR37534:SF49">
    <property type="entry name" value="LYSINE BIOSYNTHESIS REGULATORY PROTEIN LYS14"/>
    <property type="match status" value="1"/>
</dbReference>
<dbReference type="GO" id="GO:0045944">
    <property type="term" value="P:positive regulation of transcription by RNA polymerase II"/>
    <property type="evidence" value="ECO:0007669"/>
    <property type="project" value="TreeGrafter"/>
</dbReference>
<dbReference type="PROSITE" id="PS00463">
    <property type="entry name" value="ZN2_CY6_FUNGAL_1"/>
    <property type="match status" value="1"/>
</dbReference>
<evidence type="ECO:0000313" key="5">
    <source>
        <dbReference type="EMBL" id="GMM43792.1"/>
    </source>
</evidence>
<dbReference type="SUPFAM" id="SSF57701">
    <property type="entry name" value="Zn2/Cys6 DNA-binding domain"/>
    <property type="match status" value="1"/>
</dbReference>
<dbReference type="PROSITE" id="PS50048">
    <property type="entry name" value="ZN2_CY6_FUNGAL_2"/>
    <property type="match status" value="1"/>
</dbReference>
<comment type="subcellular location">
    <subcellularLocation>
        <location evidence="1">Nucleus</location>
    </subcellularLocation>
</comment>
<protein>
    <recommendedName>
        <fullName evidence="4">Zn(2)-C6 fungal-type domain-containing protein</fullName>
    </recommendedName>
</protein>
<dbReference type="GO" id="GO:0000981">
    <property type="term" value="F:DNA-binding transcription factor activity, RNA polymerase II-specific"/>
    <property type="evidence" value="ECO:0007669"/>
    <property type="project" value="InterPro"/>
</dbReference>
<dbReference type="GO" id="GO:0005634">
    <property type="term" value="C:nucleus"/>
    <property type="evidence" value="ECO:0007669"/>
    <property type="project" value="UniProtKB-SubCell"/>
</dbReference>
<dbReference type="CDD" id="cd00067">
    <property type="entry name" value="GAL4"/>
    <property type="match status" value="1"/>
</dbReference>
<dbReference type="GO" id="GO:0008270">
    <property type="term" value="F:zinc ion binding"/>
    <property type="evidence" value="ECO:0007669"/>
    <property type="project" value="InterPro"/>
</dbReference>
<proteinExistence type="predicted"/>
<evidence type="ECO:0000256" key="2">
    <source>
        <dbReference type="ARBA" id="ARBA00023242"/>
    </source>
</evidence>
<keyword evidence="6" id="KW-1185">Reference proteome</keyword>
<dbReference type="Gene3D" id="4.10.240.10">
    <property type="entry name" value="Zn(2)-C6 fungal-type DNA-binding domain"/>
    <property type="match status" value="1"/>
</dbReference>
<feature type="region of interest" description="Disordered" evidence="3">
    <location>
        <begin position="51"/>
        <end position="120"/>
    </location>
</feature>
<evidence type="ECO:0000259" key="4">
    <source>
        <dbReference type="PROSITE" id="PS50048"/>
    </source>
</evidence>
<dbReference type="SMART" id="SM00066">
    <property type="entry name" value="GAL4"/>
    <property type="match status" value="1"/>
</dbReference>
<dbReference type="Pfam" id="PF11951">
    <property type="entry name" value="Fungal_trans_2"/>
    <property type="match status" value="1"/>
</dbReference>
<sequence length="737" mass="86450">MTETLDTEIDPQINTMDIELNEINIAMDDDQIDQSTINTAINTAMNVINPSSNHNDINNNNTNNNNINDDNLPSSPNSHNQSSQIQIHNQIQSQSSQISPLNSISITSNPSKTKRKGKYSKTGCFECKKRKIKCDEIKPICWNCQRLEKECIYLQPKRKPYEFKRRKERVKKLTKSKSNVKNESNISKDDTNDTNDNTDNTDNTTNNTIKNTKKLTNKSNTISNKNNNNNSKHVIIPDSPIIGPTIHDISLLFSSENYENTNDKLISSFIDLLNEKINEYHKFEFPTIYEFNNNETNSYDTTKHTTITEHIKIEDFKLSKEHEKYLEYFCNDFISLIFPFATSSSKNSSNPIKDIILFHALNEKFVLLAILSCGALINYQLTNDIESERRIYNYLSTCLKIFKERENKDDNNNNLIPIILITLLLINKDFNKYKSQFECVGKILILSSIKLQDNQNEIYLETMAFFRSWFFKILINNLNIDNLMTIEEIKIIESWNYEDFKILKKLQIIWLPNDKQDDINIGYNIIYGFTNNLSKLLIKLLYLIKKREIDSYNEIKLFEIISILNKLENEDIKNFSILINSCYLNDEFQFDINNGIPEEMIEKIHFNNNEKEFISWLDISYQCNRLIIIFEILKEFLLLKEDNYLINQIISEIFNNLRFLKSIENEDGKIKSKSLILFKNGIYNIGKFIKDNERQKLIKSYFNNLINFGDFNSIEILKELEDKWNDDDIKNDELFSI</sequence>
<accession>A0AAV5QY98</accession>
<reference evidence="5 6" key="1">
    <citation type="journal article" date="2023" name="Elife">
        <title>Identification of key yeast species and microbe-microbe interactions impacting larval growth of Drosophila in the wild.</title>
        <authorList>
            <person name="Mure A."/>
            <person name="Sugiura Y."/>
            <person name="Maeda R."/>
            <person name="Honda K."/>
            <person name="Sakurai N."/>
            <person name="Takahashi Y."/>
            <person name="Watada M."/>
            <person name="Katoh T."/>
            <person name="Gotoh A."/>
            <person name="Gotoh Y."/>
            <person name="Taniguchi I."/>
            <person name="Nakamura K."/>
            <person name="Hayashi T."/>
            <person name="Katayama T."/>
            <person name="Uemura T."/>
            <person name="Hattori Y."/>
        </authorList>
    </citation>
    <scope>NUCLEOTIDE SEQUENCE [LARGE SCALE GENOMIC DNA]</scope>
    <source>
        <strain evidence="5 6">PK-24</strain>
    </source>
</reference>
<feature type="region of interest" description="Disordered" evidence="3">
    <location>
        <begin position="167"/>
        <end position="211"/>
    </location>
</feature>
<dbReference type="AlphaFoldDB" id="A0AAV5QY98"/>
<evidence type="ECO:0000313" key="6">
    <source>
        <dbReference type="Proteomes" id="UP001378960"/>
    </source>
</evidence>
<dbReference type="InterPro" id="IPR001138">
    <property type="entry name" value="Zn2Cys6_DnaBD"/>
</dbReference>
<gene>
    <name evidence="5" type="ORF">DAPK24_003670</name>
</gene>
<name>A0AAV5QY98_PICKL</name>
<feature type="compositionally biased region" description="Low complexity" evidence="3">
    <location>
        <begin position="51"/>
        <end position="106"/>
    </location>
</feature>
<evidence type="ECO:0000256" key="1">
    <source>
        <dbReference type="ARBA" id="ARBA00004123"/>
    </source>
</evidence>
<organism evidence="5 6">
    <name type="scientific">Pichia kluyveri</name>
    <name type="common">Yeast</name>
    <dbReference type="NCBI Taxonomy" id="36015"/>
    <lineage>
        <taxon>Eukaryota</taxon>
        <taxon>Fungi</taxon>
        <taxon>Dikarya</taxon>
        <taxon>Ascomycota</taxon>
        <taxon>Saccharomycotina</taxon>
        <taxon>Pichiomycetes</taxon>
        <taxon>Pichiales</taxon>
        <taxon>Pichiaceae</taxon>
        <taxon>Pichia</taxon>
    </lineage>
</organism>
<dbReference type="InterPro" id="IPR036864">
    <property type="entry name" value="Zn2-C6_fun-type_DNA-bd_sf"/>
</dbReference>
<dbReference type="Pfam" id="PF00172">
    <property type="entry name" value="Zn_clus"/>
    <property type="match status" value="1"/>
</dbReference>
<dbReference type="InterPro" id="IPR021858">
    <property type="entry name" value="Fun_TF"/>
</dbReference>
<feature type="compositionally biased region" description="Low complexity" evidence="3">
    <location>
        <begin position="194"/>
        <end position="210"/>
    </location>
</feature>
<dbReference type="GO" id="GO:0000976">
    <property type="term" value="F:transcription cis-regulatory region binding"/>
    <property type="evidence" value="ECO:0007669"/>
    <property type="project" value="TreeGrafter"/>
</dbReference>